<dbReference type="InterPro" id="IPR001920">
    <property type="entry name" value="Asp/Glu_race"/>
</dbReference>
<accession>A0ABN6MFK3</accession>
<dbReference type="InterPro" id="IPR004380">
    <property type="entry name" value="Asp_race"/>
</dbReference>
<evidence type="ECO:0000313" key="4">
    <source>
        <dbReference type="Proteomes" id="UP001320544"/>
    </source>
</evidence>
<dbReference type="PANTHER" id="PTHR21198:SF7">
    <property type="entry name" value="ASPARTATE-GLUTAMATE RACEMASE FAMILY"/>
    <property type="match status" value="1"/>
</dbReference>
<proteinExistence type="inferred from homology"/>
<organism evidence="3 4">
    <name type="scientific">Raoultibacter timonensis</name>
    <dbReference type="NCBI Taxonomy" id="1907662"/>
    <lineage>
        <taxon>Bacteria</taxon>
        <taxon>Bacillati</taxon>
        <taxon>Actinomycetota</taxon>
        <taxon>Coriobacteriia</taxon>
        <taxon>Eggerthellales</taxon>
        <taxon>Eggerthellaceae</taxon>
        <taxon>Raoultibacter</taxon>
    </lineage>
</organism>
<dbReference type="EMBL" id="AP025564">
    <property type="protein sequence ID" value="BDE96775.1"/>
    <property type="molecule type" value="Genomic_DNA"/>
</dbReference>
<dbReference type="InterPro" id="IPR015942">
    <property type="entry name" value="Asp/Glu/hydantoin_racemase"/>
</dbReference>
<keyword evidence="4" id="KW-1185">Reference proteome</keyword>
<dbReference type="PANTHER" id="PTHR21198">
    <property type="entry name" value="GLUTAMATE RACEMASE"/>
    <property type="match status" value="1"/>
</dbReference>
<dbReference type="Gene3D" id="3.40.50.1860">
    <property type="match status" value="2"/>
</dbReference>
<sequence length="261" mass="27372">MERLGIIGGLGPAATARLFAQIVAYTDAACDQEHLDVTILNRPHIPDRTAYLLGKPGAQSFVEPMQEAARELEAAGCGVLATPCNTAHARLDEIASVLGRSHFVDMPASAAAFASDLGCTRVGVLATDGALATGVYQRALGAAGIESMLPDEAVQAKVMSIIYDDVKAGRVADAEKVDNVCDALTDAGCNGIMLGCTELSLLGLPRMRGGACIVDALDVLAWKCITECGAKARNLRDEYRCHVRPDGCLDERGAVGSRTIE</sequence>
<reference evidence="3 4" key="1">
    <citation type="submission" date="2022-01" db="EMBL/GenBank/DDBJ databases">
        <title>Novel bile acid biosynthetic pathways are enriched in the microbiome of centenarians.</title>
        <authorList>
            <person name="Sato Y."/>
            <person name="Atarashi K."/>
            <person name="Plichta R.D."/>
            <person name="Arai Y."/>
            <person name="Sasajima S."/>
            <person name="Kearney M.S."/>
            <person name="Suda W."/>
            <person name="Takeshita K."/>
            <person name="Sasaki T."/>
            <person name="Okamoto S."/>
            <person name="Skelly N.A."/>
            <person name="Okamura Y."/>
            <person name="Vlamakis H."/>
            <person name="Li Y."/>
            <person name="Tanoue T."/>
            <person name="Takei H."/>
            <person name="Nittono H."/>
            <person name="Narushima S."/>
            <person name="Irie J."/>
            <person name="Itoh H."/>
            <person name="Moriya K."/>
            <person name="Sugiura Y."/>
            <person name="Suematsu M."/>
            <person name="Moritoki N."/>
            <person name="Shibata S."/>
            <person name="Littman R.D."/>
            <person name="Fischbach A.M."/>
            <person name="Uwamino Y."/>
            <person name="Inoue T."/>
            <person name="Honda A."/>
            <person name="Hattori M."/>
            <person name="Murai T."/>
            <person name="Xavier J.R."/>
            <person name="Hirose N."/>
            <person name="Honda K."/>
        </authorList>
    </citation>
    <scope>NUCLEOTIDE SEQUENCE [LARGE SCALE GENOMIC DNA]</scope>
    <source>
        <strain evidence="3 4">CE91-St30</strain>
    </source>
</reference>
<evidence type="ECO:0000256" key="2">
    <source>
        <dbReference type="ARBA" id="ARBA00023235"/>
    </source>
</evidence>
<evidence type="ECO:0000313" key="3">
    <source>
        <dbReference type="EMBL" id="BDE96775.1"/>
    </source>
</evidence>
<dbReference type="RefSeq" id="WP_244385973.1">
    <property type="nucleotide sequence ID" value="NZ_AP025564.1"/>
</dbReference>
<keyword evidence="2" id="KW-0413">Isomerase</keyword>
<comment type="similarity">
    <text evidence="1">Belongs to the aspartate/glutamate racemases family.</text>
</comment>
<dbReference type="Pfam" id="PF01177">
    <property type="entry name" value="Asp_Glu_race"/>
    <property type="match status" value="1"/>
</dbReference>
<protein>
    <submittedName>
        <fullName evidence="3">Aspartate racemase</fullName>
    </submittedName>
</protein>
<evidence type="ECO:0000256" key="1">
    <source>
        <dbReference type="ARBA" id="ARBA00007847"/>
    </source>
</evidence>
<dbReference type="NCBIfam" id="TIGR00035">
    <property type="entry name" value="asp_race"/>
    <property type="match status" value="1"/>
</dbReference>
<dbReference type="SUPFAM" id="SSF53681">
    <property type="entry name" value="Aspartate/glutamate racemase"/>
    <property type="match status" value="2"/>
</dbReference>
<dbReference type="Proteomes" id="UP001320544">
    <property type="component" value="Chromosome"/>
</dbReference>
<gene>
    <name evidence="3" type="ORF">CE91St30_21080</name>
</gene>
<name>A0ABN6MFK3_9ACTN</name>